<accession>A0A2S7SRR9</accession>
<feature type="chain" id="PRO_5015521904" description="Carbohydrate-binding domain-containing protein" evidence="1">
    <location>
        <begin position="20"/>
        <end position="172"/>
    </location>
</feature>
<evidence type="ECO:0000313" key="3">
    <source>
        <dbReference type="Proteomes" id="UP000239872"/>
    </source>
</evidence>
<dbReference type="Proteomes" id="UP000239872">
    <property type="component" value="Unassembled WGS sequence"/>
</dbReference>
<feature type="signal peptide" evidence="1">
    <location>
        <begin position="1"/>
        <end position="19"/>
    </location>
</feature>
<dbReference type="AlphaFoldDB" id="A0A2S7SRR9"/>
<evidence type="ECO:0000256" key="1">
    <source>
        <dbReference type="SAM" id="SignalP"/>
    </source>
</evidence>
<name>A0A2S7SRR9_9BACT</name>
<protein>
    <recommendedName>
        <fullName evidence="4">Carbohydrate-binding domain-containing protein</fullName>
    </recommendedName>
</protein>
<proteinExistence type="predicted"/>
<evidence type="ECO:0008006" key="4">
    <source>
        <dbReference type="Google" id="ProtNLM"/>
    </source>
</evidence>
<dbReference type="OrthoDB" id="1256037at2"/>
<keyword evidence="3" id="KW-1185">Reference proteome</keyword>
<comment type="caution">
    <text evidence="2">The sequence shown here is derived from an EMBL/GenBank/DDBJ whole genome shotgun (WGS) entry which is preliminary data.</text>
</comment>
<gene>
    <name evidence="2" type="ORF">CJD36_018525</name>
</gene>
<reference evidence="2 3" key="1">
    <citation type="submission" date="2018-01" db="EMBL/GenBank/DDBJ databases">
        <title>A novel member of the phylum Bacteroidetes isolated from glacier ice.</title>
        <authorList>
            <person name="Liu Q."/>
            <person name="Xin Y.-H."/>
        </authorList>
    </citation>
    <scope>NUCLEOTIDE SEQUENCE [LARGE SCALE GENOMIC DNA]</scope>
    <source>
        <strain evidence="2 3">RB1R16</strain>
    </source>
</reference>
<organism evidence="2 3">
    <name type="scientific">Flavipsychrobacter stenotrophus</name>
    <dbReference type="NCBI Taxonomy" id="2077091"/>
    <lineage>
        <taxon>Bacteria</taxon>
        <taxon>Pseudomonadati</taxon>
        <taxon>Bacteroidota</taxon>
        <taxon>Chitinophagia</taxon>
        <taxon>Chitinophagales</taxon>
        <taxon>Chitinophagaceae</taxon>
        <taxon>Flavipsychrobacter</taxon>
    </lineage>
</organism>
<sequence>MKHLVLFSILLISSFGLTAQTSNYKDMRPPLNLKLAVSDSTFYESSIASSRYINGPNVLQIYPGETVYIEVELADDSIKSFRSVSEIKHPGKTLEIQFTQNVVNKKHEGMMLKIKNPFNRDLTYEAGMFRMNDSKWIGTTVLPVSANLSSYETWPDVIVTLALIKWSFSKKL</sequence>
<dbReference type="RefSeq" id="WP_105040697.1">
    <property type="nucleotide sequence ID" value="NZ_PPSL01000006.1"/>
</dbReference>
<dbReference type="EMBL" id="PPSL01000006">
    <property type="protein sequence ID" value="PQJ09246.1"/>
    <property type="molecule type" value="Genomic_DNA"/>
</dbReference>
<keyword evidence="1" id="KW-0732">Signal</keyword>
<evidence type="ECO:0000313" key="2">
    <source>
        <dbReference type="EMBL" id="PQJ09246.1"/>
    </source>
</evidence>